<keyword evidence="1" id="KW-0472">Membrane</keyword>
<name>A0A9X0QFH0_9BACT</name>
<feature type="domain" description="Acyltransferase 3" evidence="2">
    <location>
        <begin position="9"/>
        <end position="344"/>
    </location>
</feature>
<proteinExistence type="predicted"/>
<dbReference type="Proteomes" id="UP000535182">
    <property type="component" value="Unassembled WGS sequence"/>
</dbReference>
<dbReference type="GO" id="GO:0000271">
    <property type="term" value="P:polysaccharide biosynthetic process"/>
    <property type="evidence" value="ECO:0007669"/>
    <property type="project" value="TreeGrafter"/>
</dbReference>
<evidence type="ECO:0000256" key="1">
    <source>
        <dbReference type="SAM" id="Phobius"/>
    </source>
</evidence>
<dbReference type="InterPro" id="IPR002656">
    <property type="entry name" value="Acyl_transf_3_dom"/>
</dbReference>
<dbReference type="InterPro" id="IPR050879">
    <property type="entry name" value="Acyltransferase_3"/>
</dbReference>
<feature type="transmembrane region" description="Helical" evidence="1">
    <location>
        <begin position="168"/>
        <end position="186"/>
    </location>
</feature>
<dbReference type="PANTHER" id="PTHR23028:SF53">
    <property type="entry name" value="ACYL_TRANSF_3 DOMAIN-CONTAINING PROTEIN"/>
    <property type="match status" value="1"/>
</dbReference>
<dbReference type="RefSeq" id="WP_183977955.1">
    <property type="nucleotide sequence ID" value="NZ_JACHEB010000006.1"/>
</dbReference>
<gene>
    <name evidence="3" type="ORF">HDF14_003090</name>
</gene>
<dbReference type="PANTHER" id="PTHR23028">
    <property type="entry name" value="ACETYLTRANSFERASE"/>
    <property type="match status" value="1"/>
</dbReference>
<feature type="transmembrane region" description="Helical" evidence="1">
    <location>
        <begin position="229"/>
        <end position="248"/>
    </location>
</feature>
<evidence type="ECO:0000313" key="4">
    <source>
        <dbReference type="Proteomes" id="UP000535182"/>
    </source>
</evidence>
<accession>A0A9X0QFH0</accession>
<dbReference type="GO" id="GO:0016747">
    <property type="term" value="F:acyltransferase activity, transferring groups other than amino-acyl groups"/>
    <property type="evidence" value="ECO:0007669"/>
    <property type="project" value="InterPro"/>
</dbReference>
<sequence length="391" mass="45060">MRQKTGYLPSLDGWRALAVIGVVLTHDQGGKFPFHVLERFRDIGFVGVDLFFAISGVLVTWRILEDEKTRGSFRIKSFYVRRFFRIQPAAWTYLGVLAILMLCGALQEKWSRWFGALFLFRNFQAHWANRVAELGLGWFSAHFWTLSLEEHFYILLSIFILTVRRNRAAVLFILLFGLIVGQQIAIRHGLFSDDVSGGRTYWQIQYLFFGAFLSILLQLEWFRQHAVRWLRPWLVFVAGFLFLEVHSYVANAHLPGPFNLIGEHSSNIAYLFAFCVVATMLHPGSWTTRFLELSPLRFIGRISYSLYLWQQIVFHSSSPETVVRWRPLVWAGGRPQNYLVLFALALLSYFCIEKPFVRLGHKLAPPSTPGHRDLDVSSLPRSAPAIPSLMA</sequence>
<feature type="transmembrane region" description="Helical" evidence="1">
    <location>
        <begin position="84"/>
        <end position="107"/>
    </location>
</feature>
<dbReference type="AlphaFoldDB" id="A0A9X0QFH0"/>
<evidence type="ECO:0000259" key="2">
    <source>
        <dbReference type="Pfam" id="PF01757"/>
    </source>
</evidence>
<protein>
    <submittedName>
        <fullName evidence="3">Peptidoglycan/LPS O-acetylase OafA/YrhL</fullName>
    </submittedName>
</protein>
<reference evidence="3 4" key="1">
    <citation type="submission" date="2020-08" db="EMBL/GenBank/DDBJ databases">
        <title>Genomic Encyclopedia of Type Strains, Phase IV (KMG-V): Genome sequencing to study the core and pangenomes of soil and plant-associated prokaryotes.</title>
        <authorList>
            <person name="Whitman W."/>
        </authorList>
    </citation>
    <scope>NUCLEOTIDE SEQUENCE [LARGE SCALE GENOMIC DNA]</scope>
    <source>
        <strain evidence="3 4">X5P2</strain>
    </source>
</reference>
<comment type="caution">
    <text evidence="3">The sequence shown here is derived from an EMBL/GenBank/DDBJ whole genome shotgun (WGS) entry which is preliminary data.</text>
</comment>
<dbReference type="Pfam" id="PF01757">
    <property type="entry name" value="Acyl_transf_3"/>
    <property type="match status" value="1"/>
</dbReference>
<feature type="transmembrane region" description="Helical" evidence="1">
    <location>
        <begin position="206"/>
        <end position="222"/>
    </location>
</feature>
<keyword evidence="4" id="KW-1185">Reference proteome</keyword>
<dbReference type="EMBL" id="JACHEB010000006">
    <property type="protein sequence ID" value="MBB5329472.1"/>
    <property type="molecule type" value="Genomic_DNA"/>
</dbReference>
<keyword evidence="1" id="KW-1133">Transmembrane helix</keyword>
<keyword evidence="1" id="KW-0812">Transmembrane</keyword>
<dbReference type="GO" id="GO:0016020">
    <property type="term" value="C:membrane"/>
    <property type="evidence" value="ECO:0007669"/>
    <property type="project" value="TreeGrafter"/>
</dbReference>
<organism evidence="3 4">
    <name type="scientific">Tunturiibacter gelidiferens</name>
    <dbReference type="NCBI Taxonomy" id="3069689"/>
    <lineage>
        <taxon>Bacteria</taxon>
        <taxon>Pseudomonadati</taxon>
        <taxon>Acidobacteriota</taxon>
        <taxon>Terriglobia</taxon>
        <taxon>Terriglobales</taxon>
        <taxon>Acidobacteriaceae</taxon>
        <taxon>Tunturiibacter</taxon>
    </lineage>
</organism>
<feature type="transmembrane region" description="Helical" evidence="1">
    <location>
        <begin position="141"/>
        <end position="161"/>
    </location>
</feature>
<evidence type="ECO:0000313" key="3">
    <source>
        <dbReference type="EMBL" id="MBB5329472.1"/>
    </source>
</evidence>
<feature type="transmembrane region" description="Helical" evidence="1">
    <location>
        <begin position="43"/>
        <end position="64"/>
    </location>
</feature>
<feature type="transmembrane region" description="Helical" evidence="1">
    <location>
        <begin position="268"/>
        <end position="286"/>
    </location>
</feature>